<keyword evidence="3 4" id="KW-0539">Nucleus</keyword>
<evidence type="ECO:0000256" key="4">
    <source>
        <dbReference type="PIRNR" id="PIRNR000777"/>
    </source>
</evidence>
<dbReference type="InterPro" id="IPR024661">
    <property type="entry name" value="RNA_pol_III_Rpc31"/>
</dbReference>
<comment type="subcellular location">
    <subcellularLocation>
        <location evidence="1 4">Nucleus</location>
    </subcellularLocation>
</comment>
<dbReference type="PANTHER" id="PTHR15367:SF2">
    <property type="entry name" value="DNA-DIRECTED RNA POLYMERASE III SUBUNIT"/>
    <property type="match status" value="1"/>
</dbReference>
<dbReference type="PANTHER" id="PTHR15367">
    <property type="entry name" value="DNA-DIRECTED RNA POLYMERASE III"/>
    <property type="match status" value="1"/>
</dbReference>
<feature type="compositionally biased region" description="Basic and acidic residues" evidence="5">
    <location>
        <begin position="182"/>
        <end position="195"/>
    </location>
</feature>
<sequence>MAGRGRGRGAAGGLKGATWDYDPTMKLDGRPTDLYPLTYSRTHPNLRRPAPGTEIEILQIRHFKNLQEQIHRGPLFTQSSKSDSVLPSKKFSEDCTNPQYSKSRKAHLDPFFGVETYSMRYAPKMNELPKLSDRPFSWYSHKEFFPKELWPTLDGSDGAFPRSNTNRSSQKKALTLGGMSTESKDRAKNLLEKIHSLGVEGEDGEEEEEVDEQAEMDDEFDDDEIGGDYDAEQYFDGGEGDSDGDGGGADDAY</sequence>
<comment type="function">
    <text evidence="4">DNA-dependent RNA polymerase catalyzes the transcription of DNA into RNA using the four ribonucleoside triphosphates as substrates. Specific peripheric component of RNA polymerase III which synthesizes small RNAs, such as 5S rRNA and tRNAs.</text>
</comment>
<feature type="region of interest" description="Disordered" evidence="5">
    <location>
        <begin position="159"/>
        <end position="253"/>
    </location>
</feature>
<comment type="subunit">
    <text evidence="4">Component of the RNA polymerase III (Pol III) complex.</text>
</comment>
<evidence type="ECO:0000313" key="6">
    <source>
        <dbReference type="EMBL" id="RKF82725.1"/>
    </source>
</evidence>
<dbReference type="AlphaFoldDB" id="A0A420J7G2"/>
<gene>
    <name evidence="6" type="ORF">GcC1_011020</name>
</gene>
<dbReference type="OrthoDB" id="5377312at2759"/>
<dbReference type="GO" id="GO:0005666">
    <property type="term" value="C:RNA polymerase III complex"/>
    <property type="evidence" value="ECO:0007669"/>
    <property type="project" value="UniProtKB-UniRule"/>
</dbReference>
<accession>A0A420J7G2</accession>
<dbReference type="EMBL" id="MCBR01001184">
    <property type="protein sequence ID" value="RKF82725.1"/>
    <property type="molecule type" value="Genomic_DNA"/>
</dbReference>
<feature type="compositionally biased region" description="Polar residues" evidence="5">
    <location>
        <begin position="76"/>
        <end position="85"/>
    </location>
</feature>
<evidence type="ECO:0000313" key="7">
    <source>
        <dbReference type="Proteomes" id="UP000285405"/>
    </source>
</evidence>
<dbReference type="GO" id="GO:0006383">
    <property type="term" value="P:transcription by RNA polymerase III"/>
    <property type="evidence" value="ECO:0007669"/>
    <property type="project" value="UniProtKB-UniRule"/>
</dbReference>
<feature type="compositionally biased region" description="Polar residues" evidence="5">
    <location>
        <begin position="162"/>
        <end position="172"/>
    </location>
</feature>
<comment type="similarity">
    <text evidence="2 4">Belongs to the eukaryotic RPC7 RNA polymerase subunit family.</text>
</comment>
<feature type="region of interest" description="Disordered" evidence="5">
    <location>
        <begin position="76"/>
        <end position="99"/>
    </location>
</feature>
<protein>
    <recommendedName>
        <fullName evidence="4">DNA-directed RNA polymerase III subunit</fullName>
    </recommendedName>
</protein>
<name>A0A420J7G2_9PEZI</name>
<feature type="region of interest" description="Disordered" evidence="5">
    <location>
        <begin position="1"/>
        <end position="22"/>
    </location>
</feature>
<evidence type="ECO:0000256" key="1">
    <source>
        <dbReference type="ARBA" id="ARBA00004123"/>
    </source>
</evidence>
<evidence type="ECO:0000256" key="3">
    <source>
        <dbReference type="ARBA" id="ARBA00023242"/>
    </source>
</evidence>
<comment type="caution">
    <text evidence="6">The sequence shown here is derived from an EMBL/GenBank/DDBJ whole genome shotgun (WGS) entry which is preliminary data.</text>
</comment>
<evidence type="ECO:0000256" key="5">
    <source>
        <dbReference type="SAM" id="MobiDB-lite"/>
    </source>
</evidence>
<evidence type="ECO:0000256" key="2">
    <source>
        <dbReference type="ARBA" id="ARBA00008352"/>
    </source>
</evidence>
<feature type="compositionally biased region" description="Acidic residues" evidence="5">
    <location>
        <begin position="200"/>
        <end position="244"/>
    </location>
</feature>
<organism evidence="6 7">
    <name type="scientific">Golovinomyces cichoracearum</name>
    <dbReference type="NCBI Taxonomy" id="62708"/>
    <lineage>
        <taxon>Eukaryota</taxon>
        <taxon>Fungi</taxon>
        <taxon>Dikarya</taxon>
        <taxon>Ascomycota</taxon>
        <taxon>Pezizomycotina</taxon>
        <taxon>Leotiomycetes</taxon>
        <taxon>Erysiphales</taxon>
        <taxon>Erysiphaceae</taxon>
        <taxon>Golovinomyces</taxon>
    </lineage>
</organism>
<reference evidence="6 7" key="1">
    <citation type="journal article" date="2018" name="BMC Genomics">
        <title>Comparative genome analyses reveal sequence features reflecting distinct modes of host-adaptation between dicot and monocot powdery mildew.</title>
        <authorList>
            <person name="Wu Y."/>
            <person name="Ma X."/>
            <person name="Pan Z."/>
            <person name="Kale S.D."/>
            <person name="Song Y."/>
            <person name="King H."/>
            <person name="Zhang Q."/>
            <person name="Presley C."/>
            <person name="Deng X."/>
            <person name="Wei C.I."/>
            <person name="Xiao S."/>
        </authorList>
    </citation>
    <scope>NUCLEOTIDE SEQUENCE [LARGE SCALE GENOMIC DNA]</scope>
    <source>
        <strain evidence="6">UCSC1</strain>
    </source>
</reference>
<proteinExistence type="inferred from homology"/>
<dbReference type="PIRSF" id="PIRSF000777">
    <property type="entry name" value="RNA_polIII_C31"/>
    <property type="match status" value="1"/>
</dbReference>
<dbReference type="Proteomes" id="UP000285405">
    <property type="component" value="Unassembled WGS sequence"/>
</dbReference>
<dbReference type="Pfam" id="PF11705">
    <property type="entry name" value="RNA_pol_3_Rpc31"/>
    <property type="match status" value="1"/>
</dbReference>